<evidence type="ECO:0000313" key="5">
    <source>
        <dbReference type="Proteomes" id="UP001180020"/>
    </source>
</evidence>
<proteinExistence type="inferred from homology"/>
<dbReference type="GO" id="GO:0009611">
    <property type="term" value="P:response to wounding"/>
    <property type="evidence" value="ECO:0007669"/>
    <property type="project" value="InterPro"/>
</dbReference>
<keyword evidence="5" id="KW-1185">Reference proteome</keyword>
<dbReference type="GO" id="GO:0004867">
    <property type="term" value="F:serine-type endopeptidase inhibitor activity"/>
    <property type="evidence" value="ECO:0007669"/>
    <property type="project" value="UniProtKB-KW"/>
</dbReference>
<evidence type="ECO:0000256" key="2">
    <source>
        <dbReference type="ARBA" id="ARBA00022690"/>
    </source>
</evidence>
<organism evidence="4 5">
    <name type="scientific">Acorus calamus</name>
    <name type="common">Sweet flag</name>
    <dbReference type="NCBI Taxonomy" id="4465"/>
    <lineage>
        <taxon>Eukaryota</taxon>
        <taxon>Viridiplantae</taxon>
        <taxon>Streptophyta</taxon>
        <taxon>Embryophyta</taxon>
        <taxon>Tracheophyta</taxon>
        <taxon>Spermatophyta</taxon>
        <taxon>Magnoliopsida</taxon>
        <taxon>Liliopsida</taxon>
        <taxon>Acoraceae</taxon>
        <taxon>Acorus</taxon>
    </lineage>
</organism>
<dbReference type="PROSITE" id="PS00285">
    <property type="entry name" value="POTATO_INHIBITOR"/>
    <property type="match status" value="1"/>
</dbReference>
<reference evidence="4" key="2">
    <citation type="submission" date="2023-06" db="EMBL/GenBank/DDBJ databases">
        <authorList>
            <person name="Ma L."/>
            <person name="Liu K.-W."/>
            <person name="Li Z."/>
            <person name="Hsiao Y.-Y."/>
            <person name="Qi Y."/>
            <person name="Fu T."/>
            <person name="Tang G."/>
            <person name="Zhang D."/>
            <person name="Sun W.-H."/>
            <person name="Liu D.-K."/>
            <person name="Li Y."/>
            <person name="Chen G.-Z."/>
            <person name="Liu X.-D."/>
            <person name="Liao X.-Y."/>
            <person name="Jiang Y.-T."/>
            <person name="Yu X."/>
            <person name="Hao Y."/>
            <person name="Huang J."/>
            <person name="Zhao X.-W."/>
            <person name="Ke S."/>
            <person name="Chen Y.-Y."/>
            <person name="Wu W.-L."/>
            <person name="Hsu J.-L."/>
            <person name="Lin Y.-F."/>
            <person name="Huang M.-D."/>
            <person name="Li C.-Y."/>
            <person name="Huang L."/>
            <person name="Wang Z.-W."/>
            <person name="Zhao X."/>
            <person name="Zhong W.-Y."/>
            <person name="Peng D.-H."/>
            <person name="Ahmad S."/>
            <person name="Lan S."/>
            <person name="Zhang J.-S."/>
            <person name="Tsai W.-C."/>
            <person name="Van De Peer Y."/>
            <person name="Liu Z.-J."/>
        </authorList>
    </citation>
    <scope>NUCLEOTIDE SEQUENCE</scope>
    <source>
        <strain evidence="4">CP</strain>
        <tissue evidence="4">Leaves</tissue>
    </source>
</reference>
<dbReference type="Proteomes" id="UP001180020">
    <property type="component" value="Unassembled WGS sequence"/>
</dbReference>
<gene>
    <name evidence="4" type="ORF">QJS10_CPB21g01448</name>
</gene>
<dbReference type="SUPFAM" id="SSF54654">
    <property type="entry name" value="CI-2 family of serine protease inhibitors"/>
    <property type="match status" value="1"/>
</dbReference>
<comment type="similarity">
    <text evidence="1">Belongs to the protease inhibitor I13 (potato type I serine protease inhibitor) family.</text>
</comment>
<dbReference type="InterPro" id="IPR036354">
    <property type="entry name" value="Prot_inh_pot1_sf"/>
</dbReference>
<dbReference type="PANTHER" id="PTHR33091:SF99">
    <property type="entry name" value="INHIBITOR OF TRYPSIN_HAGEMAN FACTOR-LIKE PROTEIN-RELATED"/>
    <property type="match status" value="1"/>
</dbReference>
<dbReference type="AlphaFoldDB" id="A0AAV9C5M6"/>
<dbReference type="InterPro" id="IPR000864">
    <property type="entry name" value="Prot_inh_pot1"/>
</dbReference>
<protein>
    <submittedName>
        <fullName evidence="4">Uncharacterized protein</fullName>
    </submittedName>
</protein>
<keyword evidence="3" id="KW-0722">Serine protease inhibitor</keyword>
<comment type="caution">
    <text evidence="4">The sequence shown here is derived from an EMBL/GenBank/DDBJ whole genome shotgun (WGS) entry which is preliminary data.</text>
</comment>
<name>A0AAV9C5M6_ACOCL</name>
<reference evidence="4" key="1">
    <citation type="journal article" date="2023" name="Nat. Commun.">
        <title>Diploid and tetraploid genomes of Acorus and the evolution of monocots.</title>
        <authorList>
            <person name="Ma L."/>
            <person name="Liu K.W."/>
            <person name="Li Z."/>
            <person name="Hsiao Y.Y."/>
            <person name="Qi Y."/>
            <person name="Fu T."/>
            <person name="Tang G.D."/>
            <person name="Zhang D."/>
            <person name="Sun W.H."/>
            <person name="Liu D.K."/>
            <person name="Li Y."/>
            <person name="Chen G.Z."/>
            <person name="Liu X.D."/>
            <person name="Liao X.Y."/>
            <person name="Jiang Y.T."/>
            <person name="Yu X."/>
            <person name="Hao Y."/>
            <person name="Huang J."/>
            <person name="Zhao X.W."/>
            <person name="Ke S."/>
            <person name="Chen Y.Y."/>
            <person name="Wu W.L."/>
            <person name="Hsu J.L."/>
            <person name="Lin Y.F."/>
            <person name="Huang M.D."/>
            <person name="Li C.Y."/>
            <person name="Huang L."/>
            <person name="Wang Z.W."/>
            <person name="Zhao X."/>
            <person name="Zhong W.Y."/>
            <person name="Peng D.H."/>
            <person name="Ahmad S."/>
            <person name="Lan S."/>
            <person name="Zhang J.S."/>
            <person name="Tsai W.C."/>
            <person name="Van de Peer Y."/>
            <person name="Liu Z.J."/>
        </authorList>
    </citation>
    <scope>NUCLEOTIDE SEQUENCE</scope>
    <source>
        <strain evidence="4">CP</strain>
    </source>
</reference>
<evidence type="ECO:0000256" key="1">
    <source>
        <dbReference type="ARBA" id="ARBA00008210"/>
    </source>
</evidence>
<dbReference type="PANTHER" id="PTHR33091">
    <property type="entry name" value="PROTEIN, PUTATIVE, EXPRESSED-RELATED"/>
    <property type="match status" value="1"/>
</dbReference>
<accession>A0AAV9C5M6</accession>
<keyword evidence="2" id="KW-0646">Protease inhibitor</keyword>
<sequence length="92" mass="10245">MAQQNDCWGCTGAKVDCDVGKTEWPELVGAKVMDAKATIERENPNVVAQPIPCHRYRIQDCCCNRVWLDYAEDSGTVCEVPKTHGIPRLHGD</sequence>
<evidence type="ECO:0000313" key="4">
    <source>
        <dbReference type="EMBL" id="KAK1284031.1"/>
    </source>
</evidence>
<dbReference type="Pfam" id="PF00280">
    <property type="entry name" value="potato_inhibit"/>
    <property type="match status" value="1"/>
</dbReference>
<dbReference type="Gene3D" id="3.30.10.10">
    <property type="entry name" value="Trypsin Inhibitor V, subunit A"/>
    <property type="match status" value="1"/>
</dbReference>
<evidence type="ECO:0000256" key="3">
    <source>
        <dbReference type="ARBA" id="ARBA00022900"/>
    </source>
</evidence>
<dbReference type="EMBL" id="JAUJYO010000021">
    <property type="protein sequence ID" value="KAK1284031.1"/>
    <property type="molecule type" value="Genomic_DNA"/>
</dbReference>